<evidence type="ECO:0000313" key="2">
    <source>
        <dbReference type="EMBL" id="EON90836.1"/>
    </source>
</evidence>
<evidence type="ECO:0008006" key="4">
    <source>
        <dbReference type="Google" id="ProtNLM"/>
    </source>
</evidence>
<keyword evidence="1" id="KW-0732">Signal</keyword>
<evidence type="ECO:0000313" key="3">
    <source>
        <dbReference type="Proteomes" id="UP000016540"/>
    </source>
</evidence>
<proteinExistence type="predicted"/>
<dbReference type="Pfam" id="PF09982">
    <property type="entry name" value="LpxR"/>
    <property type="match status" value="1"/>
</dbReference>
<gene>
    <name evidence="2" type="ORF">MARLIPOL_16989</name>
</gene>
<sequence length="345" mass="38346">MRIRNWNFWPGRQLAKALLILCSWDASADSLNGTWFLSVDNDSFAQTDDHYTNGLQIGWVSGYLEKYEEGAVPGFVATGLGSLPLINKQGRQRFISHSLSHRIFTPNDTETTEAVEHDVPYSGMLFASLTAGAQDAKTMDAFTFYYGIAGPSARGEEVQNEFHRLIGVDQVNGWDHQIHDEILLNIAYEHRRRLWSFGSTQGWGGDFISQLGGSLGNLISMATVGIGARFGWGVPDDYGIPPQFFGEETIGSRPYTAYGTQSGVWLFTLLNGSYIANAIFWDGNTFKDSMSVDYDPGIARLYTGINARSGNWSGSFAVTKTTVPWENPTDRTIQTYGRIGIRYSY</sequence>
<dbReference type="EMBL" id="ASAD01000022">
    <property type="protein sequence ID" value="EON90836.1"/>
    <property type="molecule type" value="Genomic_DNA"/>
</dbReference>
<feature type="chain" id="PRO_5004462304" description="Lipid A deacylase LpxR family protein" evidence="1">
    <location>
        <begin position="29"/>
        <end position="345"/>
    </location>
</feature>
<dbReference type="STRING" id="1318628.MARLIPOL_16989"/>
<protein>
    <recommendedName>
        <fullName evidence="4">Lipid A deacylase LpxR family protein</fullName>
    </recommendedName>
</protein>
<comment type="caution">
    <text evidence="2">The sequence shown here is derived from an EMBL/GenBank/DDBJ whole genome shotgun (WGS) entry which is preliminary data.</text>
</comment>
<dbReference type="InterPro" id="IPR037107">
    <property type="entry name" value="Put_OMP_sf"/>
</dbReference>
<keyword evidence="3" id="KW-1185">Reference proteome</keyword>
<dbReference type="AlphaFoldDB" id="R8AWY6"/>
<organism evidence="2 3">
    <name type="scientific">Marinobacter lipolyticus SM19</name>
    <dbReference type="NCBI Taxonomy" id="1318628"/>
    <lineage>
        <taxon>Bacteria</taxon>
        <taxon>Pseudomonadati</taxon>
        <taxon>Pseudomonadota</taxon>
        <taxon>Gammaproteobacteria</taxon>
        <taxon>Pseudomonadales</taxon>
        <taxon>Marinobacteraceae</taxon>
        <taxon>Marinobacter</taxon>
    </lineage>
</organism>
<dbReference type="PATRIC" id="fig|1318628.3.peg.3394"/>
<reference evidence="2 3" key="1">
    <citation type="journal article" date="2013" name="Genome Announc.">
        <title>Draft Genome Sequence of the Moderately Halophilic Bacterium Marinobacter lipolyticus Strain SM19.</title>
        <authorList>
            <person name="Papke R.T."/>
            <person name="de la Haba R.R."/>
            <person name="Infante-Dominguez C."/>
            <person name="Perez D."/>
            <person name="Sanchez-Porro C."/>
            <person name="Lapierre P."/>
            <person name="Ventosa A."/>
        </authorList>
    </citation>
    <scope>NUCLEOTIDE SEQUENCE [LARGE SCALE GENOMIC DNA]</scope>
    <source>
        <strain evidence="2 3">SM19</strain>
    </source>
</reference>
<feature type="signal peptide" evidence="1">
    <location>
        <begin position="1"/>
        <end position="28"/>
    </location>
</feature>
<dbReference type="eggNOG" id="COG3528">
    <property type="taxonomic scope" value="Bacteria"/>
</dbReference>
<dbReference type="Proteomes" id="UP000016540">
    <property type="component" value="Unassembled WGS sequence"/>
</dbReference>
<accession>R8AWY6</accession>
<dbReference type="Gene3D" id="2.40.128.140">
    <property type="entry name" value="Outer membrane protein"/>
    <property type="match status" value="1"/>
</dbReference>
<name>R8AWY6_9GAMM</name>
<dbReference type="OrthoDB" id="9776275at2"/>
<dbReference type="RefSeq" id="WP_012139611.1">
    <property type="nucleotide sequence ID" value="NZ_KE007329.1"/>
</dbReference>
<dbReference type="InterPro" id="IPR018707">
    <property type="entry name" value="LpxR"/>
</dbReference>
<dbReference type="HOGENOM" id="CLU_055418_0_0_6"/>
<evidence type="ECO:0000256" key="1">
    <source>
        <dbReference type="SAM" id="SignalP"/>
    </source>
</evidence>